<dbReference type="Proteomes" id="UP000828251">
    <property type="component" value="Unassembled WGS sequence"/>
</dbReference>
<evidence type="ECO:0008006" key="3">
    <source>
        <dbReference type="Google" id="ProtNLM"/>
    </source>
</evidence>
<dbReference type="PANTHER" id="PTHR33116">
    <property type="entry name" value="REVERSE TRANSCRIPTASE ZINC-BINDING DOMAIN-CONTAINING PROTEIN-RELATED-RELATED"/>
    <property type="match status" value="1"/>
</dbReference>
<name>A0A9D3UQ39_9ROSI</name>
<evidence type="ECO:0000313" key="1">
    <source>
        <dbReference type="EMBL" id="KAH1055211.1"/>
    </source>
</evidence>
<dbReference type="EMBL" id="JAIQCV010000010">
    <property type="protein sequence ID" value="KAH1055211.1"/>
    <property type="molecule type" value="Genomic_DNA"/>
</dbReference>
<protein>
    <recommendedName>
        <fullName evidence="3">Reverse transcriptase</fullName>
    </recommendedName>
</protein>
<gene>
    <name evidence="1" type="ORF">J1N35_033276</name>
</gene>
<keyword evidence="2" id="KW-1185">Reference proteome</keyword>
<proteinExistence type="predicted"/>
<reference evidence="1 2" key="1">
    <citation type="journal article" date="2021" name="Plant Biotechnol. J.">
        <title>Multi-omics assisted identification of the key and species-specific regulatory components of drought-tolerant mechanisms in Gossypium stocksii.</title>
        <authorList>
            <person name="Yu D."/>
            <person name="Ke L."/>
            <person name="Zhang D."/>
            <person name="Wu Y."/>
            <person name="Sun Y."/>
            <person name="Mei J."/>
            <person name="Sun J."/>
            <person name="Sun Y."/>
        </authorList>
    </citation>
    <scope>NUCLEOTIDE SEQUENCE [LARGE SCALE GENOMIC DNA]</scope>
    <source>
        <strain evidence="2">cv. E1</strain>
        <tissue evidence="1">Leaf</tissue>
    </source>
</reference>
<comment type="caution">
    <text evidence="1">The sequence shown here is derived from an EMBL/GenBank/DDBJ whole genome shotgun (WGS) entry which is preliminary data.</text>
</comment>
<accession>A0A9D3UQ39</accession>
<dbReference type="OrthoDB" id="1932527at2759"/>
<evidence type="ECO:0000313" key="2">
    <source>
        <dbReference type="Proteomes" id="UP000828251"/>
    </source>
</evidence>
<sequence length="380" mass="42577">MGFDRNWIESLMNCLTTVSYSIVVNRYIRESFHPTRGLRQGAPLSLFLFLICGEGLSCLMRIVSKEGLLKGAKISRSGPQISHLLFTDDCIIFGQATRRGATLLKEILREDNKNTEEEDRQEVVNILGLRSSDNPERGLGFRNMSQFNITLLDKQGWRLINYPNSLVARVLKTKYYPQIDFIDALLGSLPSITWKSVWATKGLLKTSMCWRVGRGMGSRFGRTVGFQERNLMSGTIGTAVKDPNIVGSTFQDAIAQQIIQILLAGSPHNDLQVWKGESSGEFTVKSTYKLLQEASLGPSDYRITWNYILTFANLKCKRIINSALCPRWGNGEEDSIHVFQQCPVTIEIWQRTAITNNVDLFAAGCGSSGAPKINSYMKGR</sequence>
<dbReference type="PANTHER" id="PTHR33116:SF86">
    <property type="entry name" value="REVERSE TRANSCRIPTASE DOMAIN-CONTAINING PROTEIN"/>
    <property type="match status" value="1"/>
</dbReference>
<organism evidence="1 2">
    <name type="scientific">Gossypium stocksii</name>
    <dbReference type="NCBI Taxonomy" id="47602"/>
    <lineage>
        <taxon>Eukaryota</taxon>
        <taxon>Viridiplantae</taxon>
        <taxon>Streptophyta</taxon>
        <taxon>Embryophyta</taxon>
        <taxon>Tracheophyta</taxon>
        <taxon>Spermatophyta</taxon>
        <taxon>Magnoliopsida</taxon>
        <taxon>eudicotyledons</taxon>
        <taxon>Gunneridae</taxon>
        <taxon>Pentapetalae</taxon>
        <taxon>rosids</taxon>
        <taxon>malvids</taxon>
        <taxon>Malvales</taxon>
        <taxon>Malvaceae</taxon>
        <taxon>Malvoideae</taxon>
        <taxon>Gossypium</taxon>
    </lineage>
</organism>
<dbReference type="AlphaFoldDB" id="A0A9D3UQ39"/>